<evidence type="ECO:0000313" key="2">
    <source>
        <dbReference type="RefSeq" id="XP_012946073.1"/>
    </source>
</evidence>
<keyword evidence="1" id="KW-1185">Reference proteome</keyword>
<dbReference type="GeneID" id="101862991"/>
<dbReference type="RefSeq" id="XP_012946073.1">
    <property type="nucleotide sequence ID" value="XM_013090619.1"/>
</dbReference>
<evidence type="ECO:0000313" key="1">
    <source>
        <dbReference type="Proteomes" id="UP000694888"/>
    </source>
</evidence>
<accession>A0ABM1AED4</accession>
<protein>
    <submittedName>
        <fullName evidence="2">Uncharacterized protein LOC101862991</fullName>
    </submittedName>
</protein>
<proteinExistence type="predicted"/>
<feature type="non-terminal residue" evidence="2">
    <location>
        <position position="208"/>
    </location>
</feature>
<organism evidence="1 2">
    <name type="scientific">Aplysia californica</name>
    <name type="common">California sea hare</name>
    <dbReference type="NCBI Taxonomy" id="6500"/>
    <lineage>
        <taxon>Eukaryota</taxon>
        <taxon>Metazoa</taxon>
        <taxon>Spiralia</taxon>
        <taxon>Lophotrochozoa</taxon>
        <taxon>Mollusca</taxon>
        <taxon>Gastropoda</taxon>
        <taxon>Heterobranchia</taxon>
        <taxon>Euthyneura</taxon>
        <taxon>Tectipleura</taxon>
        <taxon>Aplysiida</taxon>
        <taxon>Aplysioidea</taxon>
        <taxon>Aplysiidae</taxon>
        <taxon>Aplysia</taxon>
    </lineage>
</organism>
<dbReference type="Proteomes" id="UP000694888">
    <property type="component" value="Unplaced"/>
</dbReference>
<reference evidence="2" key="1">
    <citation type="submission" date="2025-08" db="UniProtKB">
        <authorList>
            <consortium name="RefSeq"/>
        </authorList>
    </citation>
    <scope>IDENTIFICATION</scope>
</reference>
<sequence length="208" mass="23944">MTKVELEILQGTLRTLRAQSCKALSQMKFLFPCNRPPEGIDLLLSVLQLSLKLMSYLCPSSQNSFESCLKAIVQGMFKPCYEMFRTVAIGDLGQGRNATLDPRLLNILIQDIREDVSDYKNHFESTFQRYFSISKMAASTFYQLLMNDVHALTETDPRHKPLVEIDLRMLALGYRLKQLDSDWKMYITPQQQTWRAAFQGSLTQWTSA</sequence>
<gene>
    <name evidence="2" type="primary">LOC101862991</name>
</gene>
<name>A0ABM1AED4_APLCA</name>